<dbReference type="EMBL" id="JAWDIQ010000001">
    <property type="protein sequence ID" value="MDY0408949.1"/>
    <property type="molecule type" value="Genomic_DNA"/>
</dbReference>
<keyword evidence="3" id="KW-1185">Reference proteome</keyword>
<dbReference type="Proteomes" id="UP001275315">
    <property type="component" value="Unassembled WGS sequence"/>
</dbReference>
<protein>
    <submittedName>
        <fullName evidence="2">IDEAL domain-containing protein</fullName>
    </submittedName>
</protein>
<dbReference type="InterPro" id="IPR027393">
    <property type="entry name" value="Virus_scaffolding_prot_C"/>
</dbReference>
<accession>A0ABU5CRE6</accession>
<comment type="caution">
    <text evidence="2">The sequence shown here is derived from an EMBL/GenBank/DDBJ whole genome shotgun (WGS) entry which is preliminary data.</text>
</comment>
<sequence>MVTVKLLKPYYIKTDEQTVRVVLAYQYFTLLINQRVFQFIPIEEKEIRVSRENGKIENIHDRFAFQNGKTVIYMSLVELISAPNFLNHLHSIAQPYIQSEETKSVTLKEETEQIIKVLEERNLKRMIDQALDERNKVLFDQLVKLL</sequence>
<dbReference type="RefSeq" id="WP_320379650.1">
    <property type="nucleotide sequence ID" value="NZ_JAWDIQ010000001.1"/>
</dbReference>
<dbReference type="InterPro" id="IPR014957">
    <property type="entry name" value="IDEAL_dom"/>
</dbReference>
<evidence type="ECO:0000313" key="3">
    <source>
        <dbReference type="Proteomes" id="UP001275315"/>
    </source>
</evidence>
<evidence type="ECO:0000259" key="1">
    <source>
        <dbReference type="Pfam" id="PF08858"/>
    </source>
</evidence>
<gene>
    <name evidence="2" type="ORF">RWD45_10780</name>
</gene>
<proteinExistence type="predicted"/>
<reference evidence="2 3" key="1">
    <citation type="submission" date="2023-10" db="EMBL/GenBank/DDBJ databases">
        <title>Virgibacillus soli CC-YMP-6 genome.</title>
        <authorList>
            <person name="Miliotis G."/>
            <person name="Sengupta P."/>
            <person name="Hameed A."/>
            <person name="Chuvochina M."/>
            <person name="Mcdonagh F."/>
            <person name="Simpson A.C."/>
            <person name="Singh N.K."/>
            <person name="Rekha P.D."/>
            <person name="Raman K."/>
            <person name="Hugenholtz P."/>
            <person name="Venkateswaran K."/>
        </authorList>
    </citation>
    <scope>NUCLEOTIDE SEQUENCE [LARGE SCALE GENOMIC DNA]</scope>
    <source>
        <strain evidence="2 3">CC-YMP-6</strain>
    </source>
</reference>
<name>A0ABU5CRE6_9BACI</name>
<evidence type="ECO:0000313" key="2">
    <source>
        <dbReference type="EMBL" id="MDY0408949.1"/>
    </source>
</evidence>
<feature type="domain" description="IDEAL" evidence="1">
    <location>
        <begin position="119"/>
        <end position="144"/>
    </location>
</feature>
<dbReference type="Pfam" id="PF08858">
    <property type="entry name" value="IDEAL"/>
    <property type="match status" value="1"/>
</dbReference>
<dbReference type="Gene3D" id="4.10.810.10">
    <property type="entry name" value="Virus Scaffolding Protein, Chain A"/>
    <property type="match status" value="1"/>
</dbReference>
<organism evidence="2 3">
    <name type="scientific">Paracerasibacillus soli</name>
    <dbReference type="NCBI Taxonomy" id="480284"/>
    <lineage>
        <taxon>Bacteria</taxon>
        <taxon>Bacillati</taxon>
        <taxon>Bacillota</taxon>
        <taxon>Bacilli</taxon>
        <taxon>Bacillales</taxon>
        <taxon>Bacillaceae</taxon>
        <taxon>Paracerasibacillus</taxon>
    </lineage>
</organism>